<keyword evidence="2" id="KW-0285">Flavoprotein</keyword>
<dbReference type="GO" id="GO:0016491">
    <property type="term" value="F:oxidoreductase activity"/>
    <property type="evidence" value="ECO:0007669"/>
    <property type="project" value="InterPro"/>
</dbReference>
<dbReference type="EMBL" id="JAAYYV010000076">
    <property type="protein sequence ID" value="NLF53353.1"/>
    <property type="molecule type" value="Genomic_DNA"/>
</dbReference>
<dbReference type="PROSITE" id="PS00201">
    <property type="entry name" value="FLAVODOXIN"/>
    <property type="match status" value="1"/>
</dbReference>
<evidence type="ECO:0000313" key="6">
    <source>
        <dbReference type="Proteomes" id="UP000536534"/>
    </source>
</evidence>
<gene>
    <name evidence="5" type="ORF">GX576_02905</name>
</gene>
<comment type="cofactor">
    <cofactor evidence="1">
        <name>FMN</name>
        <dbReference type="ChEBI" id="CHEBI:58210"/>
    </cofactor>
</comment>
<protein>
    <submittedName>
        <fullName evidence="5">Flavodoxin family protein</fullName>
    </submittedName>
</protein>
<dbReference type="AlphaFoldDB" id="A0A7X7R7I8"/>
<name>A0A7X7R7I8_9RHOO</name>
<dbReference type="PROSITE" id="PS50902">
    <property type="entry name" value="FLAVODOXIN_LIKE"/>
    <property type="match status" value="1"/>
</dbReference>
<comment type="caution">
    <text evidence="5">The sequence shown here is derived from an EMBL/GenBank/DDBJ whole genome shotgun (WGS) entry which is preliminary data.</text>
</comment>
<dbReference type="GO" id="GO:0009055">
    <property type="term" value="F:electron transfer activity"/>
    <property type="evidence" value="ECO:0007669"/>
    <property type="project" value="InterPro"/>
</dbReference>
<proteinExistence type="predicted"/>
<keyword evidence="3" id="KW-0288">FMN</keyword>
<feature type="domain" description="Flavodoxin-like" evidence="4">
    <location>
        <begin position="8"/>
        <end position="147"/>
    </location>
</feature>
<sequence length="155" mass="16530">MTDARKRLLIVYHTQSGNTGQLADAVLRGARRVAEVDTVIKRAFDAGTEDLLACDALLLGTPENFGYMSGALKDFFDRTYYPCEGRLEGLPYAVFVSAGNDGSGAVREIGRIAKGYGWKPAAEALIARKGIAAEDLARAEELGEGFATALSIGIL</sequence>
<dbReference type="RefSeq" id="WP_068804926.1">
    <property type="nucleotide sequence ID" value="NZ_MBFM01000002.1"/>
</dbReference>
<evidence type="ECO:0000259" key="4">
    <source>
        <dbReference type="PROSITE" id="PS50902"/>
    </source>
</evidence>
<evidence type="ECO:0000256" key="3">
    <source>
        <dbReference type="ARBA" id="ARBA00022643"/>
    </source>
</evidence>
<evidence type="ECO:0000256" key="2">
    <source>
        <dbReference type="ARBA" id="ARBA00022630"/>
    </source>
</evidence>
<dbReference type="OrthoDB" id="5736081at2"/>
<dbReference type="InterPro" id="IPR005025">
    <property type="entry name" value="FMN_Rdtase-like_dom"/>
</dbReference>
<dbReference type="GO" id="GO:0010181">
    <property type="term" value="F:FMN binding"/>
    <property type="evidence" value="ECO:0007669"/>
    <property type="project" value="InterPro"/>
</dbReference>
<dbReference type="InterPro" id="IPR029039">
    <property type="entry name" value="Flavoprotein-like_sf"/>
</dbReference>
<organism evidence="5 6">
    <name type="scientific">Thauera phenolivorans</name>
    <dbReference type="NCBI Taxonomy" id="1792543"/>
    <lineage>
        <taxon>Bacteria</taxon>
        <taxon>Pseudomonadati</taxon>
        <taxon>Pseudomonadota</taxon>
        <taxon>Betaproteobacteria</taxon>
        <taxon>Rhodocyclales</taxon>
        <taxon>Zoogloeaceae</taxon>
        <taxon>Thauera</taxon>
    </lineage>
</organism>
<dbReference type="InterPro" id="IPR001226">
    <property type="entry name" value="Flavodoxin_CS"/>
</dbReference>
<dbReference type="Gene3D" id="3.40.50.360">
    <property type="match status" value="1"/>
</dbReference>
<dbReference type="Proteomes" id="UP000536534">
    <property type="component" value="Unassembled WGS sequence"/>
</dbReference>
<dbReference type="Pfam" id="PF03358">
    <property type="entry name" value="FMN_red"/>
    <property type="match status" value="1"/>
</dbReference>
<reference evidence="5 6" key="1">
    <citation type="journal article" date="2020" name="Biotechnol. Biofuels">
        <title>New insights from the biogas microbiome by comprehensive genome-resolved metagenomics of nearly 1600 species originating from multiple anaerobic digesters.</title>
        <authorList>
            <person name="Campanaro S."/>
            <person name="Treu L."/>
            <person name="Rodriguez-R L.M."/>
            <person name="Kovalovszki A."/>
            <person name="Ziels R.M."/>
            <person name="Maus I."/>
            <person name="Zhu X."/>
            <person name="Kougias P.G."/>
            <person name="Basile A."/>
            <person name="Luo G."/>
            <person name="Schluter A."/>
            <person name="Konstantinidis K.T."/>
            <person name="Angelidaki I."/>
        </authorList>
    </citation>
    <scope>NUCLEOTIDE SEQUENCE [LARGE SCALE GENOMIC DNA]</scope>
    <source>
        <strain evidence="5">AS06rmzACSIP_256</strain>
    </source>
</reference>
<dbReference type="SUPFAM" id="SSF52218">
    <property type="entry name" value="Flavoproteins"/>
    <property type="match status" value="1"/>
</dbReference>
<dbReference type="InterPro" id="IPR008254">
    <property type="entry name" value="Flavodoxin/NO_synth"/>
</dbReference>
<evidence type="ECO:0000313" key="5">
    <source>
        <dbReference type="EMBL" id="NLF53353.1"/>
    </source>
</evidence>
<evidence type="ECO:0000256" key="1">
    <source>
        <dbReference type="ARBA" id="ARBA00001917"/>
    </source>
</evidence>
<accession>A0A7X7R7I8</accession>